<gene>
    <name evidence="7" type="ORF">C2S53_012255</name>
</gene>
<accession>A0AAD4J3I3</accession>
<name>A0AAD4J3I3_PERFH</name>
<dbReference type="GO" id="GO:0003677">
    <property type="term" value="F:DNA binding"/>
    <property type="evidence" value="ECO:0007669"/>
    <property type="project" value="UniProtKB-KW"/>
</dbReference>
<dbReference type="PANTHER" id="PTHR33984">
    <property type="entry name" value="OS02G0717600 PROTEIN"/>
    <property type="match status" value="1"/>
</dbReference>
<evidence type="ECO:0000313" key="8">
    <source>
        <dbReference type="Proteomes" id="UP001190926"/>
    </source>
</evidence>
<evidence type="ECO:0000259" key="6">
    <source>
        <dbReference type="PROSITE" id="PS51519"/>
    </source>
</evidence>
<evidence type="ECO:0000256" key="5">
    <source>
        <dbReference type="SAM" id="MobiDB-lite"/>
    </source>
</evidence>
<sequence length="657" mass="73567">MEEMSGDVVGNHETYFPKMCNGYETTPFTDLPQPSEFGNPIRIPVWPVPPSPHNCSCCQTLREIFHVNGGHVMKLVIHGRLGLINHAVMERYDSKLSSENHEYYMFDFCKESISNVKQFLVQYCNDRKSEGYIMLQDPLSNFYNALCTGLEPGFSPHQTSGGDGQTSQEGGLNQPEEEGNGVRLTKSYIASQRERAGNMTVKDLEKYFHLPMSVASKEMKLCPSAIKSICRKGGLKRWPHRKIKSITSEISKKQCSLNSADDSEQARILAEIQQLQRKLSSRKSMAPSQKLVCIKNVKQESAEEWDETMPLPGDIIEGIAADSADESFVSAKARAELNLQLGRIHRVAEHVWLKVRRGEGTLKLRVCVIPDANVKVQKFFTVRAATDERHVAVLAELTFQECFELQEMSRRVVNLDFKGFHRKGIKYDWKHKVGSYLPDRRSTVVSSILFMPLSRERGAEAPTVRAMAWFSAAISSGIPLVFTNIQTEQIITSATGKELAIISRLQNTNTTIVNVVQGIRLWFLPGLAEVPMELFPQPGEVRFGMDIKRTEEGFICVYSVSRGTAAERAGLGQLFEQANKTRHLLVISRLQGKSLMPSTVDSDGLIHCCDNADIRHELFLAMEKADSVQLHLMSWPNETVATSPVAGAAALRPPESY</sequence>
<organism evidence="7 8">
    <name type="scientific">Perilla frutescens var. hirtella</name>
    <name type="common">Perilla citriodora</name>
    <name type="synonym">Perilla setoyensis</name>
    <dbReference type="NCBI Taxonomy" id="608512"/>
    <lineage>
        <taxon>Eukaryota</taxon>
        <taxon>Viridiplantae</taxon>
        <taxon>Streptophyta</taxon>
        <taxon>Embryophyta</taxon>
        <taxon>Tracheophyta</taxon>
        <taxon>Spermatophyta</taxon>
        <taxon>Magnoliopsida</taxon>
        <taxon>eudicotyledons</taxon>
        <taxon>Gunneridae</taxon>
        <taxon>Pentapetalae</taxon>
        <taxon>asterids</taxon>
        <taxon>lamiids</taxon>
        <taxon>Lamiales</taxon>
        <taxon>Lamiaceae</taxon>
        <taxon>Nepetoideae</taxon>
        <taxon>Elsholtzieae</taxon>
        <taxon>Perilla</taxon>
    </lineage>
</organism>
<keyword evidence="8" id="KW-1185">Reference proteome</keyword>
<proteinExistence type="predicted"/>
<dbReference type="Pfam" id="PF02042">
    <property type="entry name" value="RWP-RK"/>
    <property type="match status" value="1"/>
</dbReference>
<evidence type="ECO:0000313" key="7">
    <source>
        <dbReference type="EMBL" id="KAH6826294.1"/>
    </source>
</evidence>
<feature type="region of interest" description="Disordered" evidence="5">
    <location>
        <begin position="156"/>
        <end position="181"/>
    </location>
</feature>
<evidence type="ECO:0000256" key="1">
    <source>
        <dbReference type="ARBA" id="ARBA00023015"/>
    </source>
</evidence>
<evidence type="ECO:0000256" key="3">
    <source>
        <dbReference type="ARBA" id="ARBA00023163"/>
    </source>
</evidence>
<dbReference type="PROSITE" id="PS51519">
    <property type="entry name" value="RWP_RK"/>
    <property type="match status" value="1"/>
</dbReference>
<keyword evidence="3" id="KW-0804">Transcription</keyword>
<dbReference type="PANTHER" id="PTHR33984:SF10">
    <property type="entry name" value="S1 MOTIF DOMAIN-CONTAINING PROTEIN"/>
    <property type="match status" value="1"/>
</dbReference>
<evidence type="ECO:0000256" key="2">
    <source>
        <dbReference type="ARBA" id="ARBA00023125"/>
    </source>
</evidence>
<feature type="domain" description="RWP-RK" evidence="6">
    <location>
        <begin position="186"/>
        <end position="266"/>
    </location>
</feature>
<comment type="caution">
    <text evidence="7">The sequence shown here is derived from an EMBL/GenBank/DDBJ whole genome shotgun (WGS) entry which is preliminary data.</text>
</comment>
<dbReference type="EMBL" id="SDAM02000167">
    <property type="protein sequence ID" value="KAH6826294.1"/>
    <property type="molecule type" value="Genomic_DNA"/>
</dbReference>
<evidence type="ECO:0000256" key="4">
    <source>
        <dbReference type="ARBA" id="ARBA00023242"/>
    </source>
</evidence>
<keyword evidence="1" id="KW-0805">Transcription regulation</keyword>
<reference evidence="7 8" key="1">
    <citation type="journal article" date="2021" name="Nat. Commun.">
        <title>Incipient diploidization of the medicinal plant Perilla within 10,000 years.</title>
        <authorList>
            <person name="Zhang Y."/>
            <person name="Shen Q."/>
            <person name="Leng L."/>
            <person name="Zhang D."/>
            <person name="Chen S."/>
            <person name="Shi Y."/>
            <person name="Ning Z."/>
            <person name="Chen S."/>
        </authorList>
    </citation>
    <scope>NUCLEOTIDE SEQUENCE [LARGE SCALE GENOMIC DNA]</scope>
    <source>
        <strain evidence="8">cv. PC099</strain>
    </source>
</reference>
<keyword evidence="4" id="KW-0539">Nucleus</keyword>
<dbReference type="Proteomes" id="UP001190926">
    <property type="component" value="Unassembled WGS sequence"/>
</dbReference>
<dbReference type="InterPro" id="IPR003035">
    <property type="entry name" value="RWP-RK_dom"/>
</dbReference>
<keyword evidence="2" id="KW-0238">DNA-binding</keyword>
<feature type="compositionally biased region" description="Polar residues" evidence="5">
    <location>
        <begin position="156"/>
        <end position="171"/>
    </location>
</feature>
<protein>
    <recommendedName>
        <fullName evidence="6">RWP-RK domain-containing protein</fullName>
    </recommendedName>
</protein>
<dbReference type="AlphaFoldDB" id="A0AAD4J3I3"/>